<dbReference type="OrthoDB" id="3268677at2759"/>
<dbReference type="AlphaFoldDB" id="A0A1M2VMT5"/>
<evidence type="ECO:0000313" key="1">
    <source>
        <dbReference type="EMBL" id="OJT08911.1"/>
    </source>
</evidence>
<dbReference type="EMBL" id="MNAD01001002">
    <property type="protein sequence ID" value="OJT08911.1"/>
    <property type="molecule type" value="Genomic_DNA"/>
</dbReference>
<reference evidence="1 2" key="1">
    <citation type="submission" date="2016-10" db="EMBL/GenBank/DDBJ databases">
        <title>Genome sequence of the basidiomycete white-rot fungus Trametes pubescens.</title>
        <authorList>
            <person name="Makela M.R."/>
            <person name="Granchi Z."/>
            <person name="Peng M."/>
            <person name="De Vries R.P."/>
            <person name="Grigoriev I."/>
            <person name="Riley R."/>
            <person name="Hilden K."/>
        </authorList>
    </citation>
    <scope>NUCLEOTIDE SEQUENCE [LARGE SCALE GENOMIC DNA]</scope>
    <source>
        <strain evidence="1 2">FBCC735</strain>
    </source>
</reference>
<proteinExistence type="predicted"/>
<accession>A0A1M2VMT5</accession>
<sequence>MAGELENKINGAQQKAAASRFGYHCSYFDSRGVHLANLAVFPSDEEMTKLIEAAHTEARSLLEILGISLTALPVVDEAEFKRALATLSADPLRVTSGHGMEESPALRLGELLQSDQSQLLKGEGRPYRVENAMANMGINATATAVHDHLRL</sequence>
<comment type="caution">
    <text evidence="1">The sequence shown here is derived from an EMBL/GenBank/DDBJ whole genome shotgun (WGS) entry which is preliminary data.</text>
</comment>
<evidence type="ECO:0000313" key="2">
    <source>
        <dbReference type="Proteomes" id="UP000184267"/>
    </source>
</evidence>
<organism evidence="1 2">
    <name type="scientific">Trametes pubescens</name>
    <name type="common">White-rot fungus</name>
    <dbReference type="NCBI Taxonomy" id="154538"/>
    <lineage>
        <taxon>Eukaryota</taxon>
        <taxon>Fungi</taxon>
        <taxon>Dikarya</taxon>
        <taxon>Basidiomycota</taxon>
        <taxon>Agaricomycotina</taxon>
        <taxon>Agaricomycetes</taxon>
        <taxon>Polyporales</taxon>
        <taxon>Polyporaceae</taxon>
        <taxon>Trametes</taxon>
    </lineage>
</organism>
<keyword evidence="2" id="KW-1185">Reference proteome</keyword>
<dbReference type="Proteomes" id="UP000184267">
    <property type="component" value="Unassembled WGS sequence"/>
</dbReference>
<gene>
    <name evidence="1" type="ORF">TRAPUB_194</name>
</gene>
<name>A0A1M2VMT5_TRAPU</name>
<protein>
    <submittedName>
        <fullName evidence="1">Uncharacterized protein</fullName>
    </submittedName>
</protein>